<evidence type="ECO:0000259" key="6">
    <source>
        <dbReference type="PROSITE" id="PS51123"/>
    </source>
</evidence>
<protein>
    <recommendedName>
        <fullName evidence="6">OmpA-like domain-containing protein</fullName>
    </recommendedName>
</protein>
<organism evidence="7 8">
    <name type="scientific">Sphingopyxis macrogoltabida</name>
    <name type="common">Sphingomonas macrogoltabidus</name>
    <dbReference type="NCBI Taxonomy" id="33050"/>
    <lineage>
        <taxon>Bacteria</taxon>
        <taxon>Pseudomonadati</taxon>
        <taxon>Pseudomonadota</taxon>
        <taxon>Alphaproteobacteria</taxon>
        <taxon>Sphingomonadales</taxon>
        <taxon>Sphingomonadaceae</taxon>
        <taxon>Sphingopyxis</taxon>
    </lineage>
</organism>
<evidence type="ECO:0000256" key="2">
    <source>
        <dbReference type="ARBA" id="ARBA00023136"/>
    </source>
</evidence>
<dbReference type="SUPFAM" id="SSF103088">
    <property type="entry name" value="OmpA-like"/>
    <property type="match status" value="1"/>
</dbReference>
<reference evidence="8" key="1">
    <citation type="submission" date="2015-11" db="EMBL/GenBank/DDBJ databases">
        <title>Complete genome sequence of a polyethylene-glycol degrader Sphingopyxis macrogoltabida 203N (NBRC 111659).</title>
        <authorList>
            <person name="Yoshiyuki O."/>
            <person name="Shouta N."/>
            <person name="Nagata Y."/>
            <person name="Numata M."/>
            <person name="Tsuchikane K."/>
            <person name="Hosoyama A."/>
            <person name="Yamazoe A."/>
            <person name="Tsuda M."/>
            <person name="Fujita N."/>
            <person name="Kawai F."/>
        </authorList>
    </citation>
    <scope>NUCLEOTIDE SEQUENCE [LARGE SCALE GENOMIC DNA]</scope>
    <source>
        <strain evidence="8">203N</strain>
    </source>
</reference>
<evidence type="ECO:0000313" key="7">
    <source>
        <dbReference type="EMBL" id="AMU87713.1"/>
    </source>
</evidence>
<keyword evidence="8" id="KW-1185">Reference proteome</keyword>
<keyword evidence="2 4" id="KW-0472">Membrane</keyword>
<dbReference type="InterPro" id="IPR006665">
    <property type="entry name" value="OmpA-like"/>
</dbReference>
<feature type="region of interest" description="Disordered" evidence="5">
    <location>
        <begin position="159"/>
        <end position="199"/>
    </location>
</feature>
<feature type="compositionally biased region" description="Low complexity" evidence="5">
    <location>
        <begin position="32"/>
        <end position="48"/>
    </location>
</feature>
<evidence type="ECO:0000256" key="5">
    <source>
        <dbReference type="SAM" id="MobiDB-lite"/>
    </source>
</evidence>
<dbReference type="PROSITE" id="PS51257">
    <property type="entry name" value="PROKAR_LIPOPROTEIN"/>
    <property type="match status" value="1"/>
</dbReference>
<dbReference type="Proteomes" id="UP000076088">
    <property type="component" value="Chromosome"/>
</dbReference>
<evidence type="ECO:0000256" key="4">
    <source>
        <dbReference type="PROSITE-ProRule" id="PRU00473"/>
    </source>
</evidence>
<evidence type="ECO:0000256" key="3">
    <source>
        <dbReference type="ARBA" id="ARBA00023237"/>
    </source>
</evidence>
<comment type="subcellular location">
    <subcellularLocation>
        <location evidence="1">Cell outer membrane</location>
    </subcellularLocation>
</comment>
<dbReference type="PANTHER" id="PTHR30329">
    <property type="entry name" value="STATOR ELEMENT OF FLAGELLAR MOTOR COMPLEX"/>
    <property type="match status" value="1"/>
</dbReference>
<dbReference type="EMBL" id="CP013344">
    <property type="protein sequence ID" value="AMU87713.1"/>
    <property type="molecule type" value="Genomic_DNA"/>
</dbReference>
<dbReference type="PRINTS" id="PR01021">
    <property type="entry name" value="OMPADOMAIN"/>
</dbReference>
<evidence type="ECO:0000256" key="1">
    <source>
        <dbReference type="ARBA" id="ARBA00004442"/>
    </source>
</evidence>
<dbReference type="CDD" id="cd07185">
    <property type="entry name" value="OmpA_C-like"/>
    <property type="match status" value="1"/>
</dbReference>
<dbReference type="RefSeq" id="WP_054724277.1">
    <property type="nucleotide sequence ID" value="NZ_CP009429.1"/>
</dbReference>
<dbReference type="GO" id="GO:0009279">
    <property type="term" value="C:cell outer membrane"/>
    <property type="evidence" value="ECO:0007669"/>
    <property type="project" value="UniProtKB-SubCell"/>
</dbReference>
<dbReference type="InterPro" id="IPR036737">
    <property type="entry name" value="OmpA-like_sf"/>
</dbReference>
<dbReference type="InterPro" id="IPR050330">
    <property type="entry name" value="Bact_OuterMem_StrucFunc"/>
</dbReference>
<proteinExistence type="predicted"/>
<reference evidence="7 8" key="2">
    <citation type="journal article" date="2016" name="Genome Announc.">
        <title>Complete Genome Sequence of Sphingopyxis macrogoltabida Strain 203N (NBRC 111659), a Polyethylene Glycol Degrader.</title>
        <authorList>
            <person name="Ohtsubo Y."/>
            <person name="Nonoyama S."/>
            <person name="Nagata Y."/>
            <person name="Numata M."/>
            <person name="Tsuchikane K."/>
            <person name="Hosoyama A."/>
            <person name="Yamazoe A."/>
            <person name="Tsuda M."/>
            <person name="Fujita N."/>
            <person name="Kawai F."/>
        </authorList>
    </citation>
    <scope>NUCLEOTIDE SEQUENCE [LARGE SCALE GENOMIC DNA]</scope>
    <source>
        <strain evidence="7 8">203N</strain>
    </source>
</reference>
<dbReference type="PROSITE" id="PS51123">
    <property type="entry name" value="OMPA_2"/>
    <property type="match status" value="1"/>
</dbReference>
<accession>A0AAC8YWT8</accession>
<dbReference type="Pfam" id="PF00691">
    <property type="entry name" value="OmpA"/>
    <property type="match status" value="1"/>
</dbReference>
<feature type="region of interest" description="Disordered" evidence="5">
    <location>
        <begin position="23"/>
        <end position="60"/>
    </location>
</feature>
<feature type="domain" description="OmpA-like" evidence="6">
    <location>
        <begin position="74"/>
        <end position="198"/>
    </location>
</feature>
<dbReference type="PANTHER" id="PTHR30329:SF21">
    <property type="entry name" value="LIPOPROTEIN YIAD-RELATED"/>
    <property type="match status" value="1"/>
</dbReference>
<keyword evidence="3" id="KW-0998">Cell outer membrane</keyword>
<gene>
    <name evidence="7" type="ORF">ATM17_01455</name>
</gene>
<dbReference type="AlphaFoldDB" id="A0AAC8YWT8"/>
<dbReference type="Gene3D" id="3.30.1330.60">
    <property type="entry name" value="OmpA-like domain"/>
    <property type="match status" value="1"/>
</dbReference>
<dbReference type="KEGG" id="smaz:LH19_01470"/>
<evidence type="ECO:0000313" key="8">
    <source>
        <dbReference type="Proteomes" id="UP000076088"/>
    </source>
</evidence>
<sequence>MRRTIVALGAATLVAACSGNAPKEPVGDDDAPAAATAPTAPAGDAAATPPAPGLSAKVSPLTGKVSGLSTRVTEMGTIIDLPSDALFEYDKAALTPAAEAELRKAAELIRSSPPGAIRIIGHTDSKGDDSYNQTLSEARARTVADWFGQQVGVRQREFQVSGKGETAPIAPNERATGGDDPAGRAKNRRVEVVVPTAAG</sequence>
<dbReference type="InterPro" id="IPR006664">
    <property type="entry name" value="OMP_bac"/>
</dbReference>
<name>A0AAC8YWT8_SPHMC</name>